<dbReference type="InterPro" id="IPR038410">
    <property type="entry name" value="GxGYxYP_C_sf"/>
</dbReference>
<dbReference type="InterPro" id="IPR025832">
    <property type="entry name" value="GxGYxYP_C"/>
</dbReference>
<dbReference type="Gene3D" id="3.20.20.490">
    <property type="entry name" value="GxGYxYP glycoside hydrolase, C-terminal domain"/>
    <property type="match status" value="1"/>
</dbReference>
<dbReference type="EMBL" id="BRYA01001055">
    <property type="protein sequence ID" value="GMI38205.1"/>
    <property type="molecule type" value="Genomic_DNA"/>
</dbReference>
<name>A0A9W7GA85_9STRA</name>
<dbReference type="Proteomes" id="UP001165065">
    <property type="component" value="Unassembled WGS sequence"/>
</dbReference>
<dbReference type="OrthoDB" id="194169at2759"/>
<dbReference type="PANTHER" id="PTHR37321">
    <property type="entry name" value="EXPORTED PROTEIN-RELATED"/>
    <property type="match status" value="1"/>
</dbReference>
<dbReference type="AlphaFoldDB" id="A0A9W7GA85"/>
<accession>A0A9W7GA85</accession>
<organism evidence="2 3">
    <name type="scientific">Triparma columacea</name>
    <dbReference type="NCBI Taxonomy" id="722753"/>
    <lineage>
        <taxon>Eukaryota</taxon>
        <taxon>Sar</taxon>
        <taxon>Stramenopiles</taxon>
        <taxon>Ochrophyta</taxon>
        <taxon>Bolidophyceae</taxon>
        <taxon>Parmales</taxon>
        <taxon>Triparmaceae</taxon>
        <taxon>Triparma</taxon>
    </lineage>
</organism>
<dbReference type="PANTHER" id="PTHR37321:SF1">
    <property type="entry name" value="EXPORTED PROTEIN"/>
    <property type="match status" value="1"/>
</dbReference>
<evidence type="ECO:0000259" key="1">
    <source>
        <dbReference type="Pfam" id="PF14323"/>
    </source>
</evidence>
<reference evidence="3" key="1">
    <citation type="journal article" date="2023" name="Commun. Biol.">
        <title>Genome analysis of Parmales, the sister group of diatoms, reveals the evolutionary specialization of diatoms from phago-mixotrophs to photoautotrophs.</title>
        <authorList>
            <person name="Ban H."/>
            <person name="Sato S."/>
            <person name="Yoshikawa S."/>
            <person name="Yamada K."/>
            <person name="Nakamura Y."/>
            <person name="Ichinomiya M."/>
            <person name="Sato N."/>
            <person name="Blanc-Mathieu R."/>
            <person name="Endo H."/>
            <person name="Kuwata A."/>
            <person name="Ogata H."/>
        </authorList>
    </citation>
    <scope>NUCLEOTIDE SEQUENCE [LARGE SCALE GENOMIC DNA]</scope>
</reference>
<evidence type="ECO:0000313" key="3">
    <source>
        <dbReference type="Proteomes" id="UP001165065"/>
    </source>
</evidence>
<keyword evidence="3" id="KW-1185">Reference proteome</keyword>
<proteinExistence type="predicted"/>
<evidence type="ECO:0000313" key="2">
    <source>
        <dbReference type="EMBL" id="GMI38205.1"/>
    </source>
</evidence>
<gene>
    <name evidence="2" type="ORF">TrCOL_g792</name>
</gene>
<protein>
    <recommendedName>
        <fullName evidence="1">GxGYxYP putative glycoside hydrolase C-terminal domain-containing protein</fullName>
    </recommendedName>
</protein>
<comment type="caution">
    <text evidence="2">The sequence shown here is derived from an EMBL/GenBank/DDBJ whole genome shotgun (WGS) entry which is preliminary data.</text>
</comment>
<sequence>MSVINYVDLTSLSTPDTQPALYLAQICIGLLNRNRKTQGPLHDNHQLKTKQQEESESPHYYAKLSLAYNSHSDDWLKRTTDGVIKDISIDDLLASCYDSGITKGYIKYSYDAQKELMPTLVTLAGALDAVLWESDDEGDLSMVMDATTEWEGFTPYDATSYIFENHMDDITGLVKSNPGYDEKTNPFSPDLPSTGYMDGGLVDFIVSNRMFNLFLSQGCIPFTMEHELMKKIAAWEGFETPTPVWGYDNTFSKQAGSKFEAETDCVASLGQVASKGVPNLSYFSQTAPIKEEGILVSTTPAPLVYDPTKTYISFLIGDGDNLRFVIERHVDWFQERQDVCLNSTKWAQYNLTAANSCFPLVWTISPQLVTHAPKMIEWWYEEVKTTGNDYFALPPSGDLYSYPGQMSDDDQHFYKDRMQQLAKIMNISGTIHWEFPGSGSTWGDALSYFEKYTKDEEKGITGFHCVNVPYFEPILEIFGTKDKKILGDKSKVVLFKSYEWRGVDGKLNAKSPANLADMINGYKAGSVKSVYITSDGGLAMADIFELVGKLDNEKIVIVNQEQLTEMALSAAGE</sequence>
<feature type="domain" description="GxGYxYP putative glycoside hydrolase C-terminal" evidence="1">
    <location>
        <begin position="309"/>
        <end position="427"/>
    </location>
</feature>
<dbReference type="Pfam" id="PF14323">
    <property type="entry name" value="GxGYxYP_C"/>
    <property type="match status" value="1"/>
</dbReference>